<feature type="transmembrane region" description="Helical" evidence="1">
    <location>
        <begin position="46"/>
        <end position="64"/>
    </location>
</feature>
<name>A0A2W5WY45_9MICO</name>
<evidence type="ECO:0000313" key="3">
    <source>
        <dbReference type="Proteomes" id="UP000248783"/>
    </source>
</evidence>
<dbReference type="EMBL" id="QKWH01000005">
    <property type="protein sequence ID" value="PZR53206.1"/>
    <property type="molecule type" value="Genomic_DNA"/>
</dbReference>
<keyword evidence="1" id="KW-1133">Transmembrane helix</keyword>
<protein>
    <submittedName>
        <fullName evidence="2">Uncharacterized protein</fullName>
    </submittedName>
</protein>
<dbReference type="Proteomes" id="UP000248783">
    <property type="component" value="Unassembled WGS sequence"/>
</dbReference>
<keyword evidence="1" id="KW-0812">Transmembrane</keyword>
<reference evidence="2 3" key="1">
    <citation type="submission" date="2018-06" db="EMBL/GenBank/DDBJ databases">
        <title>Whole genome sequencing of a novel hydrocarbon degrading bacterial strain, PW21 isolated from oil contaminated produced water sample.</title>
        <authorList>
            <person name="Nagkirti P."/>
            <person name="Shaikh A."/>
            <person name="Gowdaman V."/>
            <person name="Engineer A.E."/>
            <person name="Dagar S."/>
            <person name="Dhakephalkar P.K."/>
        </authorList>
    </citation>
    <scope>NUCLEOTIDE SEQUENCE [LARGE SCALE GENOMIC DNA]</scope>
    <source>
        <strain evidence="2 3">PW21</strain>
    </source>
</reference>
<sequence length="72" mass="7757">MSDFQVARRQKQEPGIVLFGRVLVAFALFVGGVVMIGIGATDEVQLPWAWFVGGILAFGLSYGLPMRTAGRS</sequence>
<dbReference type="AlphaFoldDB" id="A0A2W5WY45"/>
<accession>A0A2W5WY45</accession>
<gene>
    <name evidence="2" type="ORF">DNL40_09485</name>
</gene>
<keyword evidence="1" id="KW-0472">Membrane</keyword>
<dbReference type="RefSeq" id="WP_111250997.1">
    <property type="nucleotide sequence ID" value="NZ_QKWH01000005.1"/>
</dbReference>
<organism evidence="2 3">
    <name type="scientific">Xylanimonas oleitrophica</name>
    <dbReference type="NCBI Taxonomy" id="2607479"/>
    <lineage>
        <taxon>Bacteria</taxon>
        <taxon>Bacillati</taxon>
        <taxon>Actinomycetota</taxon>
        <taxon>Actinomycetes</taxon>
        <taxon>Micrococcales</taxon>
        <taxon>Promicromonosporaceae</taxon>
        <taxon>Xylanimonas</taxon>
    </lineage>
</organism>
<keyword evidence="3" id="KW-1185">Reference proteome</keyword>
<comment type="caution">
    <text evidence="2">The sequence shown here is derived from an EMBL/GenBank/DDBJ whole genome shotgun (WGS) entry which is preliminary data.</text>
</comment>
<feature type="transmembrane region" description="Helical" evidence="1">
    <location>
        <begin position="18"/>
        <end position="40"/>
    </location>
</feature>
<proteinExistence type="predicted"/>
<evidence type="ECO:0000256" key="1">
    <source>
        <dbReference type="SAM" id="Phobius"/>
    </source>
</evidence>
<evidence type="ECO:0000313" key="2">
    <source>
        <dbReference type="EMBL" id="PZR53206.1"/>
    </source>
</evidence>